<dbReference type="GO" id="GO:0005525">
    <property type="term" value="F:GTP binding"/>
    <property type="evidence" value="ECO:0007669"/>
    <property type="project" value="UniProtKB-KW"/>
</dbReference>
<keyword evidence="2" id="KW-0547">Nucleotide-binding</keyword>
<evidence type="ECO:0000256" key="2">
    <source>
        <dbReference type="ARBA" id="ARBA00022741"/>
    </source>
</evidence>
<name>A0AAD5LYG8_PARTN</name>
<proteinExistence type="inferred from homology"/>
<evidence type="ECO:0000313" key="6">
    <source>
        <dbReference type="Proteomes" id="UP001196413"/>
    </source>
</evidence>
<protein>
    <submittedName>
        <fullName evidence="5">Uncharacterized protein</fullName>
    </submittedName>
</protein>
<dbReference type="GO" id="GO:0016787">
    <property type="term" value="F:hydrolase activity"/>
    <property type="evidence" value="ECO:0007669"/>
    <property type="project" value="UniProtKB-KW"/>
</dbReference>
<dbReference type="Gene3D" id="3.40.50.300">
    <property type="entry name" value="P-loop containing nucleotide triphosphate hydrolases"/>
    <property type="match status" value="1"/>
</dbReference>
<accession>A0AAD5LYG8</accession>
<keyword evidence="6" id="KW-1185">Reference proteome</keyword>
<dbReference type="Proteomes" id="UP001196413">
    <property type="component" value="Unassembled WGS sequence"/>
</dbReference>
<dbReference type="InterPro" id="IPR004130">
    <property type="entry name" value="Gpn"/>
</dbReference>
<reference evidence="5" key="1">
    <citation type="submission" date="2021-06" db="EMBL/GenBank/DDBJ databases">
        <title>Parelaphostrongylus tenuis whole genome reference sequence.</title>
        <authorList>
            <person name="Garwood T.J."/>
            <person name="Larsen P.A."/>
            <person name="Fountain-Jones N.M."/>
            <person name="Garbe J.R."/>
            <person name="Macchietto M.G."/>
            <person name="Kania S.A."/>
            <person name="Gerhold R.W."/>
            <person name="Richards J.E."/>
            <person name="Wolf T.M."/>
        </authorList>
    </citation>
    <scope>NUCLEOTIDE SEQUENCE</scope>
    <source>
        <strain evidence="5">MNPRO001-30</strain>
        <tissue evidence="5">Meninges</tissue>
    </source>
</reference>
<evidence type="ECO:0000256" key="4">
    <source>
        <dbReference type="ARBA" id="ARBA00023134"/>
    </source>
</evidence>
<gene>
    <name evidence="5" type="ORF">KIN20_004221</name>
</gene>
<dbReference type="Pfam" id="PF03029">
    <property type="entry name" value="ATP_bind_1"/>
    <property type="match status" value="1"/>
</dbReference>
<sequence>MVTMEMPQINVLSKVDLFDDDAPFSLEYFTELPDVNRLLELLNDVPGLERYHALKCGHL</sequence>
<organism evidence="5 6">
    <name type="scientific">Parelaphostrongylus tenuis</name>
    <name type="common">Meningeal worm</name>
    <dbReference type="NCBI Taxonomy" id="148309"/>
    <lineage>
        <taxon>Eukaryota</taxon>
        <taxon>Metazoa</taxon>
        <taxon>Ecdysozoa</taxon>
        <taxon>Nematoda</taxon>
        <taxon>Chromadorea</taxon>
        <taxon>Rhabditida</taxon>
        <taxon>Rhabditina</taxon>
        <taxon>Rhabditomorpha</taxon>
        <taxon>Strongyloidea</taxon>
        <taxon>Metastrongylidae</taxon>
        <taxon>Parelaphostrongylus</taxon>
    </lineage>
</organism>
<keyword evidence="3" id="KW-0378">Hydrolase</keyword>
<evidence type="ECO:0000256" key="1">
    <source>
        <dbReference type="ARBA" id="ARBA00005290"/>
    </source>
</evidence>
<evidence type="ECO:0000313" key="5">
    <source>
        <dbReference type="EMBL" id="KAJ1348825.1"/>
    </source>
</evidence>
<comment type="similarity">
    <text evidence="1">Belongs to the GPN-loop GTPase family.</text>
</comment>
<dbReference type="EMBL" id="JAHQIW010000564">
    <property type="protein sequence ID" value="KAJ1348825.1"/>
    <property type="molecule type" value="Genomic_DNA"/>
</dbReference>
<comment type="caution">
    <text evidence="5">The sequence shown here is derived from an EMBL/GenBank/DDBJ whole genome shotgun (WGS) entry which is preliminary data.</text>
</comment>
<dbReference type="AlphaFoldDB" id="A0AAD5LYG8"/>
<dbReference type="InterPro" id="IPR027417">
    <property type="entry name" value="P-loop_NTPase"/>
</dbReference>
<evidence type="ECO:0000256" key="3">
    <source>
        <dbReference type="ARBA" id="ARBA00022801"/>
    </source>
</evidence>
<keyword evidence="4" id="KW-0342">GTP-binding</keyword>